<evidence type="ECO:0000259" key="2">
    <source>
        <dbReference type="Pfam" id="PF13362"/>
    </source>
</evidence>
<feature type="compositionally biased region" description="Basic and acidic residues" evidence="1">
    <location>
        <begin position="81"/>
        <end position="93"/>
    </location>
</feature>
<dbReference type="AlphaFoldDB" id="A0A099F3Z4"/>
<evidence type="ECO:0000313" key="7">
    <source>
        <dbReference type="Proteomes" id="UP000182312"/>
    </source>
</evidence>
<accession>A0A099F3Z4</accession>
<organism evidence="4 6">
    <name type="scientific">Paracoccus halophilus</name>
    <dbReference type="NCBI Taxonomy" id="376733"/>
    <lineage>
        <taxon>Bacteria</taxon>
        <taxon>Pseudomonadati</taxon>
        <taxon>Pseudomonadota</taxon>
        <taxon>Alphaproteobacteria</taxon>
        <taxon>Rhodobacterales</taxon>
        <taxon>Paracoccaceae</taxon>
        <taxon>Paracoccus</taxon>
    </lineage>
</organism>
<reference evidence="4 6" key="2">
    <citation type="submission" date="2014-10" db="EMBL/GenBank/DDBJ databases">
        <title>Paracoccus sanguinis sp. nov., isolated from clinical specimens of New York State patients.</title>
        <authorList>
            <person name="Mingle L.A."/>
            <person name="Cole J.A."/>
            <person name="Lapierre P."/>
            <person name="Musser K.A."/>
        </authorList>
    </citation>
    <scope>NUCLEOTIDE SEQUENCE [LARGE SCALE GENOMIC DNA]</scope>
    <source>
        <strain evidence="4 6">JCM 14014</strain>
    </source>
</reference>
<feature type="domain" description="Toprim" evidence="2">
    <location>
        <begin position="198"/>
        <end position="290"/>
    </location>
</feature>
<dbReference type="EMBL" id="JRKN01000008">
    <property type="protein sequence ID" value="KGJ04993.1"/>
    <property type="molecule type" value="Genomic_DNA"/>
</dbReference>
<dbReference type="Pfam" id="PF13362">
    <property type="entry name" value="Toprim_3"/>
    <property type="match status" value="1"/>
</dbReference>
<evidence type="ECO:0000256" key="1">
    <source>
        <dbReference type="SAM" id="MobiDB-lite"/>
    </source>
</evidence>
<dbReference type="InterPro" id="IPR006171">
    <property type="entry name" value="TOPRIM_dom"/>
</dbReference>
<sequence length="292" mass="30869">MSAREIVTALRGRPGRDGGLCFCPAHANSRTPALSISEGRDGRLLVHCHAGCRFEDIMDALRGLGLVEGRGSFSPPNPSEIAKRKAEHRAEAEKRANQARAIWKEAVPISGTLAENYLRSRGITCDLPNALRFRADCWHGPSAKRFPAMIAAVQGADLPAVHRTYLDGVAKARIEPNKMMLGATAGGAVRLSQADGPLVVAEGIETALSLCSGLLRAPAIVWACLSASGMAGLRLPDRPHRLTIATDGDDAGRAAGHKLAERAAALGWTVSILPAPEGKDWNDILIMKGAAA</sequence>
<dbReference type="CDD" id="cd01029">
    <property type="entry name" value="TOPRIM_primases"/>
    <property type="match status" value="1"/>
</dbReference>
<dbReference type="SUPFAM" id="SSF56731">
    <property type="entry name" value="DNA primase core"/>
    <property type="match status" value="1"/>
</dbReference>
<protein>
    <submittedName>
        <fullName evidence="5">Toprim domain-containing protein</fullName>
    </submittedName>
</protein>
<gene>
    <name evidence="4" type="ORF">IT41_08200</name>
    <name evidence="5" type="ORF">SAMN04487972_101325</name>
</gene>
<feature type="region of interest" description="Disordered" evidence="1">
    <location>
        <begin position="74"/>
        <end position="93"/>
    </location>
</feature>
<reference evidence="5 7" key="3">
    <citation type="submission" date="2016-10" db="EMBL/GenBank/DDBJ databases">
        <authorList>
            <person name="de Groot N.N."/>
        </authorList>
    </citation>
    <scope>NUCLEOTIDE SEQUENCE [LARGE SCALE GENOMIC DNA]</scope>
    <source>
        <strain evidence="5 7">CGMCC 1.6117</strain>
    </source>
</reference>
<dbReference type="Gene3D" id="3.40.1360.10">
    <property type="match status" value="1"/>
</dbReference>
<evidence type="ECO:0000259" key="3">
    <source>
        <dbReference type="Pfam" id="PF23639"/>
    </source>
</evidence>
<dbReference type="InterPro" id="IPR055570">
    <property type="entry name" value="DUF7146"/>
</dbReference>
<dbReference type="eggNOG" id="COG0358">
    <property type="taxonomic scope" value="Bacteria"/>
</dbReference>
<dbReference type="InterPro" id="IPR034154">
    <property type="entry name" value="TOPRIM_DnaG/twinkle"/>
</dbReference>
<dbReference type="STRING" id="376733.SAMN04487972_101325"/>
<dbReference type="OrthoDB" id="9811157at2"/>
<dbReference type="Pfam" id="PF23639">
    <property type="entry name" value="DUF7146"/>
    <property type="match status" value="1"/>
</dbReference>
<keyword evidence="6" id="KW-1185">Reference proteome</keyword>
<reference evidence="4 6" key="1">
    <citation type="submission" date="2014-09" db="EMBL/GenBank/DDBJ databases">
        <authorList>
            <person name="McGinnis J.M."/>
            <person name="Wolfgang W.J."/>
        </authorList>
    </citation>
    <scope>NUCLEOTIDE SEQUENCE [LARGE SCALE GENOMIC DNA]</scope>
    <source>
        <strain evidence="4 6">JCM 14014</strain>
    </source>
</reference>
<evidence type="ECO:0000313" key="4">
    <source>
        <dbReference type="EMBL" id="KGJ04993.1"/>
    </source>
</evidence>
<dbReference type="RefSeq" id="WP_036740136.1">
    <property type="nucleotide sequence ID" value="NZ_FOJO01000001.1"/>
</dbReference>
<feature type="domain" description="DUF7146" evidence="3">
    <location>
        <begin position="93"/>
        <end position="191"/>
    </location>
</feature>
<dbReference type="Proteomes" id="UP000029846">
    <property type="component" value="Unassembled WGS sequence"/>
</dbReference>
<name>A0A099F3Z4_9RHOB</name>
<evidence type="ECO:0000313" key="5">
    <source>
        <dbReference type="EMBL" id="SFA39617.1"/>
    </source>
</evidence>
<dbReference type="Proteomes" id="UP000182312">
    <property type="component" value="Unassembled WGS sequence"/>
</dbReference>
<proteinExistence type="predicted"/>
<evidence type="ECO:0000313" key="6">
    <source>
        <dbReference type="Proteomes" id="UP000029846"/>
    </source>
</evidence>
<dbReference type="EMBL" id="FOJO01000001">
    <property type="protein sequence ID" value="SFA39617.1"/>
    <property type="molecule type" value="Genomic_DNA"/>
</dbReference>